<dbReference type="Pfam" id="PF25429">
    <property type="entry name" value="zf-POGZ"/>
    <property type="match status" value="1"/>
</dbReference>
<evidence type="ECO:0000256" key="6">
    <source>
        <dbReference type="ARBA" id="ARBA00022771"/>
    </source>
</evidence>
<evidence type="ECO:0000256" key="12">
    <source>
        <dbReference type="PROSITE-ProRule" id="PRU00042"/>
    </source>
</evidence>
<reference evidence="17" key="2">
    <citation type="journal article" date="2014" name="Nat. Commun.">
        <title>The cavefish genome reveals candidate genes for eye loss.</title>
        <authorList>
            <person name="McGaugh S.E."/>
            <person name="Gross J.B."/>
            <person name="Aken B."/>
            <person name="Blin M."/>
            <person name="Borowsky R."/>
            <person name="Chalopin D."/>
            <person name="Hinaux H."/>
            <person name="Jeffery W.R."/>
            <person name="Keene A."/>
            <person name="Ma L."/>
            <person name="Minx P."/>
            <person name="Murphy D."/>
            <person name="O'Quin K.E."/>
            <person name="Retaux S."/>
            <person name="Rohner N."/>
            <person name="Searle S.M."/>
            <person name="Stahl B.A."/>
            <person name="Tabin C."/>
            <person name="Volff J.N."/>
            <person name="Yoshizawa M."/>
            <person name="Warren W.C."/>
        </authorList>
    </citation>
    <scope>NUCLEOTIDE SEQUENCE [LARGE SCALE GENOMIC DNA]</scope>
    <source>
        <strain evidence="17">female</strain>
    </source>
</reference>
<dbReference type="GO" id="GO:0000978">
    <property type="term" value="F:RNA polymerase II cis-regulatory region sequence-specific DNA binding"/>
    <property type="evidence" value="ECO:0007669"/>
    <property type="project" value="TreeGrafter"/>
</dbReference>
<accession>W5JXI1</accession>
<dbReference type="SMART" id="SM00355">
    <property type="entry name" value="ZnF_C2H2"/>
    <property type="match status" value="9"/>
</dbReference>
<dbReference type="InterPro" id="IPR013087">
    <property type="entry name" value="Znf_C2H2_type"/>
</dbReference>
<sequence>MEDADLFMECEEEELEPWQQFNQNEPEDTLVTSETENPALPKPVVISTMPPATNSLSSVPLITSTLPTAAGITKAAPGQQLILTQGAGGLTPMALSQVILPGANAAGGQPIYLTTQGIPVQNLQTAQSPMSIVLNVQQGQAVRPITLVQAPGTPGIFKPAQIITQQAPMRPTTQVVTRTQAPGPFSTVQIPATLTIRTTAPVSQPRVKFVSQVTQPSATARTIPINTQTKIVTVKAGDGNLDVQNLMSLMNTVSLPGMGQPQTLIVMSNQKANGASPAAPTSVPVTQTSAVQGKSPLYHTCPRCKAKFKMAEALQGHICFCCPDVTRSASTDAPAAKPLIVQNKSLPVQVKSESIDNSPEEPQPRIVMLVDDFYYGTYEGNRVYVASDNEKGPRSFKCLTCGKKLKSNIRLMNHMKFHVEQQSDEADKHTCCPHCFRQFPSPSRLQSHVESVHNTRVSSSKCKICEWAFESEPVFLQHMKNTHKPGEMPYVCQVCEYRSSLYSDVHDHFRTWHEDTRFLLCIYCLKVFKHSSTYQQHFSRHQNSSVYHCNKCRLQFLATKEKIEHKVNHHKTFRRPSQLEGLQAGTKVTIRAYAAKKTAGPLSSKIGKETTNTSQFGQASAGNNLKLLSPQNTAAGRKQVSKMYDYLVKFQEQRVLFGRQKCVECTFDIPDFANHYPTYVHCSLCLYSTCCSRAYANHMINYHVPGRIHKSRTKKVTVSWLKLTCACCNYTTTQGDLMAKHLVQFPDHHHCAFFMKGNPSIGFVEHKRESIPPALGSSTPRSIARGSSVDESATSMEASSMQDEDLDQELAPLEGSDSEFETDDSSQEEPPRTKDGPRENPISPKTSIEKEETLSVRQLRILLFALCSGIKKAAKEMNTNPQLIKAWLRDKEKRLDQEGLGNSSKEAIERLVEWVLVEREQQRIVNEKNLFQKASEIHMQTSQSSSFRISYEWAVSFMLKHKLGLQSPVMMLSYHQLPRSMEENCLHFTGFVQRQIQMHSVPHSAVGAMDELSVFVDFDSLVEANSTSREAAFRLEGREKPWMNIYLSSMADGTMLPTFLFLKGTPFSKSLPDSLLLESRVYGFSENEELEIWNSRVWQQHLNSQNGSKTILAMDGHHSHMSEGFVSTMSGTKTLPVIIPPGCTGQLQPLEMCVNPVLKKFLLARWSQFANQQTKVTPVGLAQVLVTWLDEFLACCSGRPELIKHSFCLSHVIAEQEECKKEANAQLELINKLTEALLGPKAVESEVLSEDESMETCVEGAVEANTRLITEKSPHTKEYVKQAESKTAGHEAETKKKETEQKAQESMHENLDDSSETTSNSSSSPAPHTLPLSPSQLPEEEELIEPIQDSDSSVTDVSDG</sequence>
<feature type="compositionally biased region" description="Basic and acidic residues" evidence="13">
    <location>
        <begin position="1269"/>
        <end position="1311"/>
    </location>
</feature>
<evidence type="ECO:0000256" key="2">
    <source>
        <dbReference type="ARBA" id="ARBA00004123"/>
    </source>
</evidence>
<dbReference type="InterPro" id="IPR004875">
    <property type="entry name" value="DDE_SF_endonuclease_dom"/>
</dbReference>
<feature type="compositionally biased region" description="Polar residues" evidence="13">
    <location>
        <begin position="789"/>
        <end position="801"/>
    </location>
</feature>
<dbReference type="eggNOG" id="KOG1721">
    <property type="taxonomic scope" value="Eukaryota"/>
</dbReference>
<keyword evidence="6 12" id="KW-0863">Zinc-finger</keyword>
<evidence type="ECO:0000256" key="7">
    <source>
        <dbReference type="ARBA" id="ARBA00022833"/>
    </source>
</evidence>
<dbReference type="Proteomes" id="UP000018467">
    <property type="component" value="Unassembled WGS sequence"/>
</dbReference>
<evidence type="ECO:0000256" key="10">
    <source>
        <dbReference type="ARBA" id="ARBA00023163"/>
    </source>
</evidence>
<dbReference type="eggNOG" id="KOG3105">
    <property type="taxonomic scope" value="Eukaryota"/>
</dbReference>
<dbReference type="Ensembl" id="ENSAMXT00000000041.2">
    <property type="protein sequence ID" value="ENSAMXP00000000041.2"/>
    <property type="gene ID" value="ENSAMXG00000000037.2"/>
</dbReference>
<keyword evidence="11" id="KW-0539">Nucleus</keyword>
<dbReference type="PROSITE" id="PS50157">
    <property type="entry name" value="ZINC_FINGER_C2H2_2"/>
    <property type="match status" value="2"/>
</dbReference>
<evidence type="ECO:0000256" key="11">
    <source>
        <dbReference type="ARBA" id="ARBA00023242"/>
    </source>
</evidence>
<keyword evidence="17" id="KW-1185">Reference proteome</keyword>
<name>W5JXI1_ASTMX</name>
<feature type="domain" description="C2H2-type" evidence="14">
    <location>
        <begin position="396"/>
        <end position="423"/>
    </location>
</feature>
<feature type="region of interest" description="Disordered" evidence="13">
    <location>
        <begin position="772"/>
        <end position="850"/>
    </location>
</feature>
<evidence type="ECO:0000256" key="13">
    <source>
        <dbReference type="SAM" id="MobiDB-lite"/>
    </source>
</evidence>
<dbReference type="Bgee" id="ENSAMXG00000000037">
    <property type="expression patterns" value="Expressed in embryo and 14 other cell types or tissues"/>
</dbReference>
<dbReference type="Gene3D" id="3.30.160.60">
    <property type="entry name" value="Classic Zinc Finger"/>
    <property type="match status" value="2"/>
</dbReference>
<feature type="compositionally biased region" description="Basic and acidic residues" evidence="13">
    <location>
        <begin position="829"/>
        <end position="838"/>
    </location>
</feature>
<dbReference type="InterPro" id="IPR050527">
    <property type="entry name" value="Snail/Krueppel_Znf"/>
</dbReference>
<feature type="compositionally biased region" description="Acidic residues" evidence="13">
    <location>
        <begin position="816"/>
        <end position="827"/>
    </location>
</feature>
<organism evidence="16 17">
    <name type="scientific">Astyanax mexicanus</name>
    <name type="common">Blind cave fish</name>
    <name type="synonym">Astyanax fasciatus mexicanus</name>
    <dbReference type="NCBI Taxonomy" id="7994"/>
    <lineage>
        <taxon>Eukaryota</taxon>
        <taxon>Metazoa</taxon>
        <taxon>Chordata</taxon>
        <taxon>Craniata</taxon>
        <taxon>Vertebrata</taxon>
        <taxon>Euteleostomi</taxon>
        <taxon>Actinopterygii</taxon>
        <taxon>Neopterygii</taxon>
        <taxon>Teleostei</taxon>
        <taxon>Ostariophysi</taxon>
        <taxon>Characiformes</taxon>
        <taxon>Characoidei</taxon>
        <taxon>Acestrorhamphidae</taxon>
        <taxon>Acestrorhamphinae</taxon>
        <taxon>Astyanax</taxon>
    </lineage>
</organism>
<evidence type="ECO:0000313" key="17">
    <source>
        <dbReference type="Proteomes" id="UP000018467"/>
    </source>
</evidence>
<keyword evidence="4" id="KW-0479">Metal-binding</keyword>
<dbReference type="FunFam" id="3.30.160.60:FF:000298">
    <property type="entry name" value="zinc finger protein 280D isoform X1"/>
    <property type="match status" value="1"/>
</dbReference>
<dbReference type="GO" id="GO:0000981">
    <property type="term" value="F:DNA-binding transcription factor activity, RNA polymerase II-specific"/>
    <property type="evidence" value="ECO:0007669"/>
    <property type="project" value="TreeGrafter"/>
</dbReference>
<evidence type="ECO:0000259" key="15">
    <source>
        <dbReference type="PROSITE" id="PS51253"/>
    </source>
</evidence>
<dbReference type="SUPFAM" id="SSF57667">
    <property type="entry name" value="beta-beta-alpha zinc fingers"/>
    <property type="match status" value="1"/>
</dbReference>
<dbReference type="InterPro" id="IPR036236">
    <property type="entry name" value="Znf_C2H2_sf"/>
</dbReference>
<dbReference type="PANTHER" id="PTHR24388:SF45">
    <property type="entry name" value="POGO TRANSPOSABLE ELEMENT DERIVED WITH ZNF DOMAIN"/>
    <property type="match status" value="1"/>
</dbReference>
<feature type="region of interest" description="Disordered" evidence="13">
    <location>
        <begin position="1265"/>
        <end position="1360"/>
    </location>
</feature>
<keyword evidence="5" id="KW-0677">Repeat</keyword>
<keyword evidence="7" id="KW-0862">Zinc</keyword>
<keyword evidence="3" id="KW-1017">Isopeptide bond</keyword>
<dbReference type="PANTHER" id="PTHR24388">
    <property type="entry name" value="ZINC FINGER PROTEIN"/>
    <property type="match status" value="1"/>
</dbReference>
<dbReference type="PROSITE" id="PS51253">
    <property type="entry name" value="HTH_CENPB"/>
    <property type="match status" value="1"/>
</dbReference>
<dbReference type="GeneTree" id="ENSGT00940000163854"/>
<feature type="domain" description="HTH CENPB-type" evidence="15">
    <location>
        <begin position="895"/>
        <end position="967"/>
    </location>
</feature>
<evidence type="ECO:0000256" key="9">
    <source>
        <dbReference type="ARBA" id="ARBA00023125"/>
    </source>
</evidence>
<proteinExistence type="predicted"/>
<dbReference type="InterPro" id="IPR057618">
    <property type="entry name" value="Znf_POGZ/Z280C-D-like"/>
</dbReference>
<evidence type="ECO:0000259" key="14">
    <source>
        <dbReference type="PROSITE" id="PS50157"/>
    </source>
</evidence>
<protein>
    <submittedName>
        <fullName evidence="16">Pogo transposable element derived with ZNF domain b</fullName>
    </submittedName>
</protein>
<dbReference type="GO" id="GO:0008270">
    <property type="term" value="F:zinc ion binding"/>
    <property type="evidence" value="ECO:0007669"/>
    <property type="project" value="UniProtKB-KW"/>
</dbReference>
<feature type="compositionally biased region" description="Low complexity" evidence="13">
    <location>
        <begin position="1345"/>
        <end position="1360"/>
    </location>
</feature>
<reference evidence="16" key="3">
    <citation type="submission" date="2025-08" db="UniProtKB">
        <authorList>
            <consortium name="Ensembl"/>
        </authorList>
    </citation>
    <scope>IDENTIFICATION</scope>
</reference>
<dbReference type="InterPro" id="IPR006600">
    <property type="entry name" value="HTH_CenpB_DNA-bd_dom"/>
</dbReference>
<evidence type="ECO:0000256" key="8">
    <source>
        <dbReference type="ARBA" id="ARBA00023015"/>
    </source>
</evidence>
<keyword evidence="10" id="KW-0804">Transcription</keyword>
<keyword evidence="9" id="KW-0238">DNA-binding</keyword>
<evidence type="ECO:0000256" key="4">
    <source>
        <dbReference type="ARBA" id="ARBA00022723"/>
    </source>
</evidence>
<reference evidence="17" key="1">
    <citation type="submission" date="2013-03" db="EMBL/GenBank/DDBJ databases">
        <authorList>
            <person name="Jeffery W."/>
            <person name="Warren W."/>
            <person name="Wilson R.K."/>
        </authorList>
    </citation>
    <scope>NUCLEOTIDE SEQUENCE</scope>
    <source>
        <strain evidence="17">female</strain>
    </source>
</reference>
<dbReference type="PROSITE" id="PS00028">
    <property type="entry name" value="ZINC_FINGER_C2H2_1"/>
    <property type="match status" value="4"/>
</dbReference>
<evidence type="ECO:0000256" key="5">
    <source>
        <dbReference type="ARBA" id="ARBA00022737"/>
    </source>
</evidence>
<dbReference type="HOGENOM" id="CLU_002015_0_0_1"/>
<dbReference type="GO" id="GO:0005634">
    <property type="term" value="C:nucleus"/>
    <property type="evidence" value="ECO:0007669"/>
    <property type="project" value="UniProtKB-SubCell"/>
</dbReference>
<evidence type="ECO:0000313" key="16">
    <source>
        <dbReference type="Ensembl" id="ENSAMXP00000000041.2"/>
    </source>
</evidence>
<evidence type="ECO:0000256" key="3">
    <source>
        <dbReference type="ARBA" id="ARBA00022499"/>
    </source>
</evidence>
<comment type="subcellular location">
    <subcellularLocation>
        <location evidence="2">Nucleus</location>
    </subcellularLocation>
</comment>
<evidence type="ECO:0000256" key="1">
    <source>
        <dbReference type="ARBA" id="ARBA00003729"/>
    </source>
</evidence>
<feature type="compositionally biased region" description="Low complexity" evidence="13">
    <location>
        <begin position="1316"/>
        <end position="1337"/>
    </location>
</feature>
<dbReference type="Pfam" id="PF03184">
    <property type="entry name" value="DDE_1"/>
    <property type="match status" value="1"/>
</dbReference>
<reference evidence="16" key="4">
    <citation type="submission" date="2025-09" db="UniProtKB">
        <authorList>
            <consortium name="Ensembl"/>
        </authorList>
    </citation>
    <scope>IDENTIFICATION</scope>
</reference>
<keyword evidence="8" id="KW-0805">Transcription regulation</keyword>
<comment type="function">
    <text evidence="1">May function as a transcription factor.</text>
</comment>
<feature type="domain" description="C2H2-type" evidence="14">
    <location>
        <begin position="429"/>
        <end position="458"/>
    </location>
</feature>